<proteinExistence type="predicted"/>
<organism evidence="2 3">
    <name type="scientific">Fomitopsis schrenkii</name>
    <name type="common">Brown rot fungus</name>
    <dbReference type="NCBI Taxonomy" id="2126942"/>
    <lineage>
        <taxon>Eukaryota</taxon>
        <taxon>Fungi</taxon>
        <taxon>Dikarya</taxon>
        <taxon>Basidiomycota</taxon>
        <taxon>Agaricomycotina</taxon>
        <taxon>Agaricomycetes</taxon>
        <taxon>Polyporales</taxon>
        <taxon>Fomitopsis</taxon>
    </lineage>
</organism>
<dbReference type="EMBL" id="KE504236">
    <property type="protein sequence ID" value="EPS94338.1"/>
    <property type="molecule type" value="Genomic_DNA"/>
</dbReference>
<reference evidence="2 3" key="1">
    <citation type="journal article" date="2012" name="Science">
        <title>The Paleozoic origin of enzymatic lignin decomposition reconstructed from 31 fungal genomes.</title>
        <authorList>
            <person name="Floudas D."/>
            <person name="Binder M."/>
            <person name="Riley R."/>
            <person name="Barry K."/>
            <person name="Blanchette R.A."/>
            <person name="Henrissat B."/>
            <person name="Martinez A.T."/>
            <person name="Otillar R."/>
            <person name="Spatafora J.W."/>
            <person name="Yadav J.S."/>
            <person name="Aerts A."/>
            <person name="Benoit I."/>
            <person name="Boyd A."/>
            <person name="Carlson A."/>
            <person name="Copeland A."/>
            <person name="Coutinho P.M."/>
            <person name="de Vries R.P."/>
            <person name="Ferreira P."/>
            <person name="Findley K."/>
            <person name="Foster B."/>
            <person name="Gaskell J."/>
            <person name="Glotzer D."/>
            <person name="Gorecki P."/>
            <person name="Heitman J."/>
            <person name="Hesse C."/>
            <person name="Hori C."/>
            <person name="Igarashi K."/>
            <person name="Jurgens J.A."/>
            <person name="Kallen N."/>
            <person name="Kersten P."/>
            <person name="Kohler A."/>
            <person name="Kuees U."/>
            <person name="Kumar T.K.A."/>
            <person name="Kuo A."/>
            <person name="LaButti K."/>
            <person name="Larrondo L.F."/>
            <person name="Lindquist E."/>
            <person name="Ling A."/>
            <person name="Lombard V."/>
            <person name="Lucas S."/>
            <person name="Lundell T."/>
            <person name="Martin R."/>
            <person name="McLaughlin D.J."/>
            <person name="Morgenstern I."/>
            <person name="Morin E."/>
            <person name="Murat C."/>
            <person name="Nagy L.G."/>
            <person name="Nolan M."/>
            <person name="Ohm R.A."/>
            <person name="Patyshakuliyeva A."/>
            <person name="Rokas A."/>
            <person name="Ruiz-Duenas F.J."/>
            <person name="Sabat G."/>
            <person name="Salamov A."/>
            <person name="Samejima M."/>
            <person name="Schmutz J."/>
            <person name="Slot J.C."/>
            <person name="St John F."/>
            <person name="Stenlid J."/>
            <person name="Sun H."/>
            <person name="Sun S."/>
            <person name="Syed K."/>
            <person name="Tsang A."/>
            <person name="Wiebenga A."/>
            <person name="Young D."/>
            <person name="Pisabarro A."/>
            <person name="Eastwood D.C."/>
            <person name="Martin F."/>
            <person name="Cullen D."/>
            <person name="Grigoriev I.V."/>
            <person name="Hibbett D.S."/>
        </authorList>
    </citation>
    <scope>NUCLEOTIDE SEQUENCE</scope>
    <source>
        <strain evidence="3">FP-58527</strain>
    </source>
</reference>
<dbReference type="HOGENOM" id="CLU_1116091_0_0_1"/>
<evidence type="ECO:0000313" key="3">
    <source>
        <dbReference type="Proteomes" id="UP000015241"/>
    </source>
</evidence>
<protein>
    <recommendedName>
        <fullName evidence="4">BRCT domain-containing protein</fullName>
    </recommendedName>
</protein>
<dbReference type="InParanoid" id="S8DSY0"/>
<evidence type="ECO:0008006" key="4">
    <source>
        <dbReference type="Google" id="ProtNLM"/>
    </source>
</evidence>
<feature type="compositionally biased region" description="Polar residues" evidence="1">
    <location>
        <begin position="76"/>
        <end position="96"/>
    </location>
</feature>
<keyword evidence="3" id="KW-1185">Reference proteome</keyword>
<name>S8DSY0_FOMSC</name>
<evidence type="ECO:0000313" key="2">
    <source>
        <dbReference type="EMBL" id="EPS94338.1"/>
    </source>
</evidence>
<evidence type="ECO:0000256" key="1">
    <source>
        <dbReference type="SAM" id="MobiDB-lite"/>
    </source>
</evidence>
<accession>S8DSY0</accession>
<sequence length="266" mass="29191">MASGELKASYVFCRDRHDPWFSKLHRRAVPVFHADWISDSISWNIALPVKSYLLNGCRDNSAKALSSEDSQATVCVPEDSNSLAQDEQEPPSSQTLAGFPEGSTCTAAAATATKRKSSPEADVDMQPSGRPRKIVRISDFSCGAEAVPASTPQAKRSKQKARRVQGTPYLDLRKMVSSKRANEPNLDYEALDASGARKIATASAELRRAMESSGDDSPRTSVCLALDILRDIPVENAVRFKPGQLHDGKEFRCRFVSQEFVTKVKK</sequence>
<dbReference type="AlphaFoldDB" id="S8DSY0"/>
<feature type="region of interest" description="Disordered" evidence="1">
    <location>
        <begin position="76"/>
        <end position="130"/>
    </location>
</feature>
<gene>
    <name evidence="2" type="ORF">FOMPIDRAFT_1055155</name>
</gene>
<dbReference type="OrthoDB" id="3197870at2759"/>
<dbReference type="Proteomes" id="UP000015241">
    <property type="component" value="Unassembled WGS sequence"/>
</dbReference>